<evidence type="ECO:0000256" key="1">
    <source>
        <dbReference type="SAM" id="MobiDB-lite"/>
    </source>
</evidence>
<dbReference type="InterPro" id="IPR036390">
    <property type="entry name" value="WH_DNA-bd_sf"/>
</dbReference>
<protein>
    <submittedName>
        <fullName evidence="3">DNA-binding PadR family transcriptional regulator</fullName>
    </submittedName>
</protein>
<dbReference type="InterPro" id="IPR036388">
    <property type="entry name" value="WH-like_DNA-bd_sf"/>
</dbReference>
<keyword evidence="3" id="KW-0238">DNA-binding</keyword>
<reference evidence="3 4" key="1">
    <citation type="submission" date="2020-08" db="EMBL/GenBank/DDBJ databases">
        <title>Genomic Encyclopedia of Type Strains, Phase IV (KMG-V): Genome sequencing to study the core and pangenomes of soil and plant-associated prokaryotes.</title>
        <authorList>
            <person name="Whitman W."/>
        </authorList>
    </citation>
    <scope>NUCLEOTIDE SEQUENCE [LARGE SCALE GENOMIC DNA]</scope>
    <source>
        <strain evidence="3 4">SEMIA 4064</strain>
    </source>
</reference>
<evidence type="ECO:0000259" key="2">
    <source>
        <dbReference type="Pfam" id="PF03551"/>
    </source>
</evidence>
<keyword evidence="4" id="KW-1185">Reference proteome</keyword>
<evidence type="ECO:0000313" key="4">
    <source>
        <dbReference type="Proteomes" id="UP000549882"/>
    </source>
</evidence>
<proteinExistence type="predicted"/>
<dbReference type="Pfam" id="PF03551">
    <property type="entry name" value="PadR"/>
    <property type="match status" value="1"/>
</dbReference>
<evidence type="ECO:0000313" key="3">
    <source>
        <dbReference type="EMBL" id="MBB5577406.1"/>
    </source>
</evidence>
<comment type="caution">
    <text evidence="3">The sequence shown here is derived from an EMBL/GenBank/DDBJ whole genome shotgun (WGS) entry which is preliminary data.</text>
</comment>
<dbReference type="SUPFAM" id="SSF46785">
    <property type="entry name" value="Winged helix' DNA-binding domain"/>
    <property type="match status" value="1"/>
</dbReference>
<dbReference type="AlphaFoldDB" id="A0A7W8XXK4"/>
<dbReference type="GO" id="GO:0003677">
    <property type="term" value="F:DNA binding"/>
    <property type="evidence" value="ECO:0007669"/>
    <property type="project" value="UniProtKB-KW"/>
</dbReference>
<dbReference type="Gene3D" id="1.10.10.10">
    <property type="entry name" value="Winged helix-like DNA-binding domain superfamily/Winged helix DNA-binding domain"/>
    <property type="match status" value="1"/>
</dbReference>
<name>A0A7W8XXK4_9HYPH</name>
<organism evidence="3 4">
    <name type="scientific">Rhizobium paranaense</name>
    <dbReference type="NCBI Taxonomy" id="1650438"/>
    <lineage>
        <taxon>Bacteria</taxon>
        <taxon>Pseudomonadati</taxon>
        <taxon>Pseudomonadota</taxon>
        <taxon>Alphaproteobacteria</taxon>
        <taxon>Hyphomicrobiales</taxon>
        <taxon>Rhizobiaceae</taxon>
        <taxon>Rhizobium/Agrobacterium group</taxon>
        <taxon>Rhizobium</taxon>
    </lineage>
</organism>
<dbReference type="InterPro" id="IPR005149">
    <property type="entry name" value="Tscrpt_reg_PadR_N"/>
</dbReference>
<dbReference type="PANTHER" id="PTHR43252:SF7">
    <property type="entry name" value="TRANSCRIPTIONAL REGULATOR YQJI"/>
    <property type="match status" value="1"/>
</dbReference>
<feature type="region of interest" description="Disordered" evidence="1">
    <location>
        <begin position="166"/>
        <end position="188"/>
    </location>
</feature>
<feature type="domain" description="Transcription regulator PadR N-terminal" evidence="2">
    <location>
        <begin position="20"/>
        <end position="68"/>
    </location>
</feature>
<accession>A0A7W8XXK4</accession>
<dbReference type="EMBL" id="JACHBI010000019">
    <property type="protein sequence ID" value="MBB5577406.1"/>
    <property type="molecule type" value="Genomic_DNA"/>
</dbReference>
<sequence>MHGHRLRLEADRKRVPFWTDIPVGAVYGAMKRLAAEGLLREAGQEKQGNRPTRQLYEITDAGKTTLEELRILGLTDIWFKYDPFDLALTKANAKDLEDFTAVLADRLERMKALLAERREMIEGAIPYIGLIEEWALRHTERRLAAEVDYLTELIAFAPAISDDQHNPRARKEKVLTKTKGGQRYMKQK</sequence>
<dbReference type="Proteomes" id="UP000549882">
    <property type="component" value="Unassembled WGS sequence"/>
</dbReference>
<gene>
    <name evidence="3" type="ORF">GGD50_006058</name>
</gene>
<dbReference type="PANTHER" id="PTHR43252">
    <property type="entry name" value="TRANSCRIPTIONAL REGULATOR YQJI"/>
    <property type="match status" value="1"/>
</dbReference>